<keyword evidence="2" id="KW-1185">Reference proteome</keyword>
<sequence>GIRTFVSSFKSPKARVTAYKTVILGKLLTHCCSFALATRQDALRVERVQKLLVRSLPDLRGLPYSEALDKAGLRPLWLSILIRGLCLFNSLMNQADHFNPLNLIPRRGLRGGRRAQLPTPTSERAKRSFRFAFGSKWNRLPALLRESFLSAPGGLQTLLGIPARIELELETGFLL</sequence>
<feature type="non-terminal residue" evidence="1">
    <location>
        <position position="1"/>
    </location>
</feature>
<gene>
    <name evidence="1" type="ORF">Ciccas_012356</name>
</gene>
<comment type="caution">
    <text evidence="1">The sequence shown here is derived from an EMBL/GenBank/DDBJ whole genome shotgun (WGS) entry which is preliminary data.</text>
</comment>
<proteinExistence type="predicted"/>
<organism evidence="1 2">
    <name type="scientific">Cichlidogyrus casuarinus</name>
    <dbReference type="NCBI Taxonomy" id="1844966"/>
    <lineage>
        <taxon>Eukaryota</taxon>
        <taxon>Metazoa</taxon>
        <taxon>Spiralia</taxon>
        <taxon>Lophotrochozoa</taxon>
        <taxon>Platyhelminthes</taxon>
        <taxon>Monogenea</taxon>
        <taxon>Monopisthocotylea</taxon>
        <taxon>Dactylogyridea</taxon>
        <taxon>Ancyrocephalidae</taxon>
        <taxon>Cichlidogyrus</taxon>
    </lineage>
</organism>
<evidence type="ECO:0000313" key="1">
    <source>
        <dbReference type="EMBL" id="KAL3309100.1"/>
    </source>
</evidence>
<dbReference type="Proteomes" id="UP001626550">
    <property type="component" value="Unassembled WGS sequence"/>
</dbReference>
<evidence type="ECO:0000313" key="2">
    <source>
        <dbReference type="Proteomes" id="UP001626550"/>
    </source>
</evidence>
<protein>
    <submittedName>
        <fullName evidence="1">Uncharacterized protein</fullName>
    </submittedName>
</protein>
<reference evidence="1 2" key="1">
    <citation type="submission" date="2024-11" db="EMBL/GenBank/DDBJ databases">
        <title>Adaptive evolution of stress response genes in parasites aligns with host niche diversity.</title>
        <authorList>
            <person name="Hahn C."/>
            <person name="Resl P."/>
        </authorList>
    </citation>
    <scope>NUCLEOTIDE SEQUENCE [LARGE SCALE GENOMIC DNA]</scope>
    <source>
        <strain evidence="1">EGGRZ-B1_66</strain>
        <tissue evidence="1">Body</tissue>
    </source>
</reference>
<name>A0ABD2PPK2_9PLAT</name>
<accession>A0ABD2PPK2</accession>
<dbReference type="AlphaFoldDB" id="A0ABD2PPK2"/>
<dbReference type="EMBL" id="JBJKFK010004287">
    <property type="protein sequence ID" value="KAL3309100.1"/>
    <property type="molecule type" value="Genomic_DNA"/>
</dbReference>